<dbReference type="Pfam" id="PF07894">
    <property type="entry name" value="SACK1"/>
    <property type="match status" value="1"/>
</dbReference>
<evidence type="ECO:0000259" key="3">
    <source>
        <dbReference type="Pfam" id="PF07894"/>
    </source>
</evidence>
<dbReference type="Proteomes" id="UP000264800">
    <property type="component" value="Unplaced"/>
</dbReference>
<evidence type="ECO:0000313" key="4">
    <source>
        <dbReference type="Ensembl" id="ENSKMAP00000006402.1"/>
    </source>
</evidence>
<comment type="similarity">
    <text evidence="1">Belongs to the FAM83 family.</text>
</comment>
<dbReference type="CTD" id="54854"/>
<feature type="compositionally biased region" description="Low complexity" evidence="2">
    <location>
        <begin position="405"/>
        <end position="423"/>
    </location>
</feature>
<proteinExistence type="inferred from homology"/>
<dbReference type="RefSeq" id="XP_017263592.1">
    <property type="nucleotide sequence ID" value="XM_017408103.3"/>
</dbReference>
<reference evidence="4" key="2">
    <citation type="submission" date="2025-09" db="UniProtKB">
        <authorList>
            <consortium name="Ensembl"/>
        </authorList>
    </citation>
    <scope>IDENTIFICATION</scope>
</reference>
<reference evidence="4" key="1">
    <citation type="submission" date="2025-08" db="UniProtKB">
        <authorList>
            <consortium name="Ensembl"/>
        </authorList>
    </citation>
    <scope>IDENTIFICATION</scope>
</reference>
<evidence type="ECO:0000313" key="5">
    <source>
        <dbReference type="Proteomes" id="UP000264800"/>
    </source>
</evidence>
<evidence type="ECO:0000256" key="2">
    <source>
        <dbReference type="SAM" id="MobiDB-lite"/>
    </source>
</evidence>
<dbReference type="AlphaFoldDB" id="A0A3Q3EXR7"/>
<feature type="compositionally biased region" description="Basic and acidic residues" evidence="2">
    <location>
        <begin position="627"/>
        <end position="644"/>
    </location>
</feature>
<dbReference type="KEGG" id="kmr:108231194"/>
<dbReference type="OrthoDB" id="8943940at2759"/>
<dbReference type="InterPro" id="IPR050944">
    <property type="entry name" value="FAM83"/>
</dbReference>
<dbReference type="Ensembl" id="ENSKMAT00000006510.1">
    <property type="protein sequence ID" value="ENSKMAP00000006402.1"/>
    <property type="gene ID" value="ENSKMAG00000004860.1"/>
</dbReference>
<dbReference type="InterPro" id="IPR012461">
    <property type="entry name" value="SACK1"/>
</dbReference>
<dbReference type="GeneTree" id="ENSGT00940000164021"/>
<dbReference type="SUPFAM" id="SSF56024">
    <property type="entry name" value="Phospholipase D/nuclease"/>
    <property type="match status" value="1"/>
</dbReference>
<dbReference type="PANTHER" id="PTHR16181">
    <property type="entry name" value="PROTEIN FAM83A-RELATED"/>
    <property type="match status" value="1"/>
</dbReference>
<dbReference type="GO" id="GO:0007165">
    <property type="term" value="P:signal transduction"/>
    <property type="evidence" value="ECO:0007669"/>
    <property type="project" value="TreeGrafter"/>
</dbReference>
<feature type="region of interest" description="Disordered" evidence="2">
    <location>
        <begin position="398"/>
        <end position="424"/>
    </location>
</feature>
<dbReference type="PANTHER" id="PTHR16181:SF29">
    <property type="entry name" value="PROTEIN FAM83A-RELATED"/>
    <property type="match status" value="1"/>
</dbReference>
<dbReference type="GO" id="GO:0019901">
    <property type="term" value="F:protein kinase binding"/>
    <property type="evidence" value="ECO:0007669"/>
    <property type="project" value="TreeGrafter"/>
</dbReference>
<organism evidence="4 5">
    <name type="scientific">Kryptolebias marmoratus</name>
    <name type="common">Mangrove killifish</name>
    <name type="synonym">Rivulus marmoratus</name>
    <dbReference type="NCBI Taxonomy" id="37003"/>
    <lineage>
        <taxon>Eukaryota</taxon>
        <taxon>Metazoa</taxon>
        <taxon>Chordata</taxon>
        <taxon>Craniata</taxon>
        <taxon>Vertebrata</taxon>
        <taxon>Euteleostomi</taxon>
        <taxon>Actinopterygii</taxon>
        <taxon>Neopterygii</taxon>
        <taxon>Teleostei</taxon>
        <taxon>Neoteleostei</taxon>
        <taxon>Acanthomorphata</taxon>
        <taxon>Ovalentaria</taxon>
        <taxon>Atherinomorphae</taxon>
        <taxon>Cyprinodontiformes</taxon>
        <taxon>Rivulidae</taxon>
        <taxon>Kryptolebias</taxon>
    </lineage>
</organism>
<sequence length="656" mass="74007">MSNSQEQSLNENAVFLPVDESSPDFLHCEGEREAVERLLSGGPEAYYSSVSSEHAACFLSPEEVSQITSWAQNYHVKELQVEEQNGVENGFETEDFCSTYSPCHSDTPIPNLELGWPEKAPTVKMAEVMVHTSPPVEGEPPVREIIRRYLQNATQVIGIVTDKLTDNAIIGDLHTAASRGVPVYIVLNQRSLQENFTLNKLRHPNMRVRVLRGKTFCSRNGRMVVGEMKVNFLLVDLETVIHGSYSLTWTDAHLHQQLVTVLRGPVVDSFDQQFRILYAASVLAPDTCRVAASGQLYMPSHRPPDFSDFRFLKPFTVEPENTSPPSPPADIVLDWEAMGVVHKDISNSNSLLEINEEIVTEKMPQENDNTDKAIVENITYNGHLFEDEIRIDENTSADSAKLEENSTASNHTESSSSNTSSAERIMRMESKIEKRIAGELCEEKDTHLCETAGTRVDQASEPAFTIAKGRQLLKWETFLEEEHTLDAITEESKPSSRKPVILKVSNSDSFNSLSDIMKRIKQGTTGLLRRGVKPTMSDRAQSMMDLSEYSMSINHKEDRGIPAPRFPGNLDPDHMTPALALMKKRNNEVKSALNRPLKNFTHLERTHSYTSDIHRWKSQLAEEDEQKDERGRRTEMTRLEENRLSLRKNSTGHLQC</sequence>
<dbReference type="STRING" id="37003.ENSKMAP00000006402"/>
<protein>
    <submittedName>
        <fullName evidence="4">Family with sequence similarity 83 member E</fullName>
    </submittedName>
</protein>
<dbReference type="RefSeq" id="XP_037831226.1">
    <property type="nucleotide sequence ID" value="XM_037975298.1"/>
</dbReference>
<dbReference type="Gene3D" id="3.30.870.10">
    <property type="entry name" value="Endonuclease Chain A"/>
    <property type="match status" value="1"/>
</dbReference>
<evidence type="ECO:0000256" key="1">
    <source>
        <dbReference type="ARBA" id="ARBA00006937"/>
    </source>
</evidence>
<feature type="region of interest" description="Disordered" evidence="2">
    <location>
        <begin position="620"/>
        <end position="656"/>
    </location>
</feature>
<dbReference type="GeneID" id="108231194"/>
<dbReference type="OMA" id="FLDWEAM"/>
<feature type="compositionally biased region" description="Polar residues" evidence="2">
    <location>
        <begin position="647"/>
        <end position="656"/>
    </location>
</feature>
<name>A0A3Q3EXR7_KRYMA</name>
<feature type="domain" description="Scaffolding anchor of CK1" evidence="3">
    <location>
        <begin position="17"/>
        <end position="281"/>
    </location>
</feature>
<accession>A0A3Q3EXR7</accession>
<keyword evidence="5" id="KW-1185">Reference proteome</keyword>